<evidence type="ECO:0000256" key="2">
    <source>
        <dbReference type="ARBA" id="ARBA00022448"/>
    </source>
</evidence>
<dbReference type="GO" id="GO:0045259">
    <property type="term" value="C:proton-transporting ATP synthase complex"/>
    <property type="evidence" value="ECO:0007669"/>
    <property type="project" value="UniProtKB-KW"/>
</dbReference>
<comment type="subcellular location">
    <subcellularLocation>
        <location evidence="7">Cell membrane</location>
        <topology evidence="7">Peripheral membrane protein</topology>
    </subcellularLocation>
    <subcellularLocation>
        <location evidence="1">Membrane</location>
    </subcellularLocation>
</comment>
<dbReference type="PRINTS" id="PR00125">
    <property type="entry name" value="ATPASEDELTA"/>
</dbReference>
<dbReference type="STRING" id="474950.SAMN05421771_3155"/>
<evidence type="ECO:0000256" key="6">
    <source>
        <dbReference type="ARBA" id="ARBA00023310"/>
    </source>
</evidence>
<dbReference type="OrthoDB" id="9802471at2"/>
<dbReference type="InterPro" id="IPR000711">
    <property type="entry name" value="ATPase_OSCP/dsu"/>
</dbReference>
<dbReference type="HAMAP" id="MF_01416">
    <property type="entry name" value="ATP_synth_delta_bact"/>
    <property type="match status" value="1"/>
</dbReference>
<dbReference type="NCBIfam" id="TIGR01145">
    <property type="entry name" value="ATP_synt_delta"/>
    <property type="match status" value="1"/>
</dbReference>
<keyword evidence="3 7" id="KW-0375">Hydrogen ion transport</keyword>
<keyword evidence="7" id="KW-0139">CF(1)</keyword>
<dbReference type="GO" id="GO:0046933">
    <property type="term" value="F:proton-transporting ATP synthase activity, rotational mechanism"/>
    <property type="evidence" value="ECO:0007669"/>
    <property type="project" value="UniProtKB-UniRule"/>
</dbReference>
<keyword evidence="6 7" id="KW-0066">ATP synthesis</keyword>
<accession>A0A1I6MPA3</accession>
<dbReference type="AlphaFoldDB" id="A0A1I6MPA3"/>
<keyword evidence="9" id="KW-1185">Reference proteome</keyword>
<evidence type="ECO:0000256" key="5">
    <source>
        <dbReference type="ARBA" id="ARBA00023136"/>
    </source>
</evidence>
<dbReference type="Proteomes" id="UP000199024">
    <property type="component" value="Unassembled WGS sequence"/>
</dbReference>
<evidence type="ECO:0000256" key="1">
    <source>
        <dbReference type="ARBA" id="ARBA00004370"/>
    </source>
</evidence>
<evidence type="ECO:0000313" key="8">
    <source>
        <dbReference type="EMBL" id="SFS17437.1"/>
    </source>
</evidence>
<keyword evidence="7" id="KW-1003">Cell membrane</keyword>
<dbReference type="EMBL" id="FOZL01000001">
    <property type="protein sequence ID" value="SFS17437.1"/>
    <property type="molecule type" value="Genomic_DNA"/>
</dbReference>
<comment type="similarity">
    <text evidence="7">Belongs to the ATPase delta chain family.</text>
</comment>
<dbReference type="InterPro" id="IPR026015">
    <property type="entry name" value="ATP_synth_OSCP/delta_N_sf"/>
</dbReference>
<evidence type="ECO:0000313" key="9">
    <source>
        <dbReference type="Proteomes" id="UP000199024"/>
    </source>
</evidence>
<dbReference type="Gene3D" id="1.10.520.20">
    <property type="entry name" value="N-terminal domain of the delta subunit of the F1F0-ATP synthase"/>
    <property type="match status" value="1"/>
</dbReference>
<evidence type="ECO:0000256" key="7">
    <source>
        <dbReference type="HAMAP-Rule" id="MF_01416"/>
    </source>
</evidence>
<dbReference type="RefSeq" id="WP_089840425.1">
    <property type="nucleotide sequence ID" value="NZ_FOZL01000001.1"/>
</dbReference>
<comment type="function">
    <text evidence="7">F(1)F(0) ATP synthase produces ATP from ADP in the presence of a proton or sodium gradient. F-type ATPases consist of two structural domains, F(1) containing the extramembraneous catalytic core and F(0) containing the membrane proton channel, linked together by a central stalk and a peripheral stalk. During catalysis, ATP synthesis in the catalytic domain of F(1) is coupled via a rotary mechanism of the central stalk subunits to proton translocation.</text>
</comment>
<reference evidence="8 9" key="1">
    <citation type="submission" date="2016-10" db="EMBL/GenBank/DDBJ databases">
        <authorList>
            <person name="de Groot N.N."/>
        </authorList>
    </citation>
    <scope>NUCLEOTIDE SEQUENCE [LARGE SCALE GENOMIC DNA]</scope>
    <source>
        <strain evidence="8 9">DSM 21001</strain>
    </source>
</reference>
<organism evidence="8 9">
    <name type="scientific">Granulicella pectinivorans</name>
    <dbReference type="NCBI Taxonomy" id="474950"/>
    <lineage>
        <taxon>Bacteria</taxon>
        <taxon>Pseudomonadati</taxon>
        <taxon>Acidobacteriota</taxon>
        <taxon>Terriglobia</taxon>
        <taxon>Terriglobales</taxon>
        <taxon>Acidobacteriaceae</taxon>
        <taxon>Granulicella</taxon>
    </lineage>
</organism>
<gene>
    <name evidence="7" type="primary">atpH</name>
    <name evidence="8" type="ORF">SAMN05421771_3155</name>
</gene>
<protein>
    <recommendedName>
        <fullName evidence="7">ATP synthase subunit delta</fullName>
    </recommendedName>
    <alternativeName>
        <fullName evidence="7">ATP synthase F(1) sector subunit delta</fullName>
    </alternativeName>
    <alternativeName>
        <fullName evidence="7">F-type ATPase subunit delta</fullName>
        <shortName evidence="7">F-ATPase subunit delta</shortName>
    </alternativeName>
</protein>
<keyword evidence="5 7" id="KW-0472">Membrane</keyword>
<dbReference type="Pfam" id="PF00213">
    <property type="entry name" value="OSCP"/>
    <property type="match status" value="1"/>
</dbReference>
<evidence type="ECO:0000256" key="4">
    <source>
        <dbReference type="ARBA" id="ARBA00023065"/>
    </source>
</evidence>
<dbReference type="GO" id="GO:0005886">
    <property type="term" value="C:plasma membrane"/>
    <property type="evidence" value="ECO:0007669"/>
    <property type="project" value="UniProtKB-SubCell"/>
</dbReference>
<dbReference type="SUPFAM" id="SSF47928">
    <property type="entry name" value="N-terminal domain of the delta subunit of the F1F0-ATP synthase"/>
    <property type="match status" value="1"/>
</dbReference>
<proteinExistence type="inferred from homology"/>
<sequence length="179" mass="19249">MSTVSLRYAHAFGDVARSAHLDAQLAKQQLEDFSGTLLGSPELHEFLGNPSIAAPEKLKIVDAVTSKIGVYPQVRNFIAVIMTHERLHDLPEIIAEFAAFADEAASITDAEVTTARPLNDADRVELEARISALAGGAIRTAYHQDSTLLGGVVVRIGSTVYDGSVRAQLQQLKTKLINA</sequence>
<name>A0A1I6MPA3_9BACT</name>
<keyword evidence="4 7" id="KW-0406">Ion transport</keyword>
<keyword evidence="2 7" id="KW-0813">Transport</keyword>
<comment type="function">
    <text evidence="7">This protein is part of the stalk that links CF(0) to CF(1). It either transmits conformational changes from CF(0) to CF(1) or is implicated in proton conduction.</text>
</comment>
<dbReference type="PANTHER" id="PTHR11910">
    <property type="entry name" value="ATP SYNTHASE DELTA CHAIN"/>
    <property type="match status" value="1"/>
</dbReference>
<evidence type="ECO:0000256" key="3">
    <source>
        <dbReference type="ARBA" id="ARBA00022781"/>
    </source>
</evidence>